<dbReference type="AlphaFoldDB" id="A0A4U5U3Z2"/>
<evidence type="ECO:0000313" key="3">
    <source>
        <dbReference type="Proteomes" id="UP000298787"/>
    </source>
</evidence>
<feature type="compositionally biased region" description="Basic residues" evidence="1">
    <location>
        <begin position="112"/>
        <end position="123"/>
    </location>
</feature>
<feature type="compositionally biased region" description="Basic and acidic residues" evidence="1">
    <location>
        <begin position="60"/>
        <end position="70"/>
    </location>
</feature>
<reference evidence="2 3" key="1">
    <citation type="submission" date="2019-01" db="EMBL/GenBank/DDBJ databases">
        <title>Genome Assembly of Collichthys lucidus.</title>
        <authorList>
            <person name="Cai M."/>
            <person name="Xiao S."/>
        </authorList>
    </citation>
    <scope>NUCLEOTIDE SEQUENCE [LARGE SCALE GENOMIC DNA]</scope>
    <source>
        <strain evidence="2">JT15FE1705JMU</strain>
        <tissue evidence="2">Muscle</tissue>
    </source>
</reference>
<protein>
    <submittedName>
        <fullName evidence="2">Uncharacterized protein</fullName>
    </submittedName>
</protein>
<feature type="region of interest" description="Disordered" evidence="1">
    <location>
        <begin position="111"/>
        <end position="135"/>
    </location>
</feature>
<keyword evidence="3" id="KW-1185">Reference proteome</keyword>
<gene>
    <name evidence="2" type="ORF">D9C73_002222</name>
</gene>
<sequence>MITSTADADGRVRQREKDLNVQRRELDKCFVSVSMADKVGSGEDVNTSSATEEEEILASSHEDQQTDKEPLSFLPPLPHLSSLPSTVPPPSDQAFLQAAAIFQQLRTEKSVTKQRLHYGKKKKTDTPQPETGDETPQRRAYHLAFNTLKCVKSLIIVVWKIEHLIQI</sequence>
<evidence type="ECO:0000256" key="1">
    <source>
        <dbReference type="SAM" id="MobiDB-lite"/>
    </source>
</evidence>
<evidence type="ECO:0000313" key="2">
    <source>
        <dbReference type="EMBL" id="TKS68161.1"/>
    </source>
</evidence>
<name>A0A4U5U3Z2_COLLU</name>
<dbReference type="Proteomes" id="UP000298787">
    <property type="component" value="Chromosome 3"/>
</dbReference>
<dbReference type="EMBL" id="CM014080">
    <property type="protein sequence ID" value="TKS68161.1"/>
    <property type="molecule type" value="Genomic_DNA"/>
</dbReference>
<accession>A0A4U5U3Z2</accession>
<feature type="region of interest" description="Disordered" evidence="1">
    <location>
        <begin position="37"/>
        <end position="89"/>
    </location>
</feature>
<organism evidence="2 3">
    <name type="scientific">Collichthys lucidus</name>
    <name type="common">Big head croaker</name>
    <name type="synonym">Sciaena lucida</name>
    <dbReference type="NCBI Taxonomy" id="240159"/>
    <lineage>
        <taxon>Eukaryota</taxon>
        <taxon>Metazoa</taxon>
        <taxon>Chordata</taxon>
        <taxon>Craniata</taxon>
        <taxon>Vertebrata</taxon>
        <taxon>Euteleostomi</taxon>
        <taxon>Actinopterygii</taxon>
        <taxon>Neopterygii</taxon>
        <taxon>Teleostei</taxon>
        <taxon>Neoteleostei</taxon>
        <taxon>Acanthomorphata</taxon>
        <taxon>Eupercaria</taxon>
        <taxon>Sciaenidae</taxon>
        <taxon>Collichthys</taxon>
    </lineage>
</organism>
<proteinExistence type="predicted"/>
<dbReference type="STRING" id="240159.A0A4U5U3Z2"/>